<comment type="similarity">
    <text evidence="4">Belongs to the BamB family.</text>
</comment>
<keyword evidence="3 4" id="KW-0998">Cell outer membrane</keyword>
<protein>
    <recommendedName>
        <fullName evidence="4">Outer membrane protein assembly factor BamB</fullName>
    </recommendedName>
</protein>
<dbReference type="InterPro" id="IPR002372">
    <property type="entry name" value="PQQ_rpt_dom"/>
</dbReference>
<comment type="function">
    <text evidence="4">Part of the outer membrane protein assembly complex, which is involved in assembly and insertion of beta-barrel proteins into the outer membrane.</text>
</comment>
<evidence type="ECO:0000256" key="1">
    <source>
        <dbReference type="ARBA" id="ARBA00022729"/>
    </source>
</evidence>
<evidence type="ECO:0000313" key="7">
    <source>
        <dbReference type="Proteomes" id="UP001163266"/>
    </source>
</evidence>
<dbReference type="InterPro" id="IPR015943">
    <property type="entry name" value="WD40/YVTN_repeat-like_dom_sf"/>
</dbReference>
<dbReference type="EMBL" id="CP110257">
    <property type="protein sequence ID" value="UZD53766.1"/>
    <property type="molecule type" value="Genomic_DNA"/>
</dbReference>
<dbReference type="Pfam" id="PF13360">
    <property type="entry name" value="PQQ_2"/>
    <property type="match status" value="1"/>
</dbReference>
<dbReference type="RefSeq" id="WP_264891349.1">
    <property type="nucleotide sequence ID" value="NZ_CP110257.1"/>
</dbReference>
<keyword evidence="1 4" id="KW-0732">Signal</keyword>
<organism evidence="6 7">
    <name type="scientific">Caldimonas aquatica</name>
    <dbReference type="NCBI Taxonomy" id="376175"/>
    <lineage>
        <taxon>Bacteria</taxon>
        <taxon>Pseudomonadati</taxon>
        <taxon>Pseudomonadota</taxon>
        <taxon>Betaproteobacteria</taxon>
        <taxon>Burkholderiales</taxon>
        <taxon>Sphaerotilaceae</taxon>
        <taxon>Caldimonas</taxon>
    </lineage>
</organism>
<sequence>MSKTVARSRLGILAVFGALLLGACGGPEKPKPTPLEQPAPSAVQLQRLWSHRMDRFAYPLTPRVVGGRVLVADSQGQLAALELASGQVAWQANAGVPVAAGVGSDGRWSAVVSRNNELIVFEQGREIWRRRLPSATVTAPLVAGERVFVYASDRSVHAFDAVNGGKLWTLQRPGDPLTLAHPGILMPMGDTLLVGQGSRLAAVDPLRGTPRWEVTVASPRGVNEVERLADLVGPAARDGRTVCVRAYQLAVGCIDAATGSLLWSRNTGGTAGVALEGQRLYGVDAHDRVTARARGNGEVLWSTERFRFRGLTAPAVAGELLVVGDEQGYVHLLASRDGQPLGRLELGSALAAPPLVAGQTLLLATRDGSVHAYRLP</sequence>
<dbReference type="Proteomes" id="UP001163266">
    <property type="component" value="Chromosome"/>
</dbReference>
<evidence type="ECO:0000256" key="4">
    <source>
        <dbReference type="HAMAP-Rule" id="MF_00923"/>
    </source>
</evidence>
<dbReference type="NCBIfam" id="TIGR03300">
    <property type="entry name" value="assembly_YfgL"/>
    <property type="match status" value="1"/>
</dbReference>
<dbReference type="InterPro" id="IPR017687">
    <property type="entry name" value="BamB"/>
</dbReference>
<keyword evidence="7" id="KW-1185">Reference proteome</keyword>
<keyword evidence="2 4" id="KW-0472">Membrane</keyword>
<keyword evidence="4" id="KW-0449">Lipoprotein</keyword>
<feature type="domain" description="Pyrrolo-quinoline quinone repeat" evidence="5">
    <location>
        <begin position="75"/>
        <end position="303"/>
    </location>
</feature>
<dbReference type="InterPro" id="IPR018391">
    <property type="entry name" value="PQQ_b-propeller_rpt"/>
</dbReference>
<dbReference type="HAMAP" id="MF_00923">
    <property type="entry name" value="OM_assembly_BamB"/>
    <property type="match status" value="1"/>
</dbReference>
<name>A0ABY6MPA7_9BURK</name>
<keyword evidence="4" id="KW-0564">Palmitate</keyword>
<dbReference type="PROSITE" id="PS51257">
    <property type="entry name" value="PROKAR_LIPOPROTEIN"/>
    <property type="match status" value="1"/>
</dbReference>
<gene>
    <name evidence="4 6" type="primary">bamB</name>
    <name evidence="6" type="ORF">OMP39_08645</name>
</gene>
<evidence type="ECO:0000256" key="3">
    <source>
        <dbReference type="ARBA" id="ARBA00023237"/>
    </source>
</evidence>
<dbReference type="InterPro" id="IPR011047">
    <property type="entry name" value="Quinoprotein_ADH-like_sf"/>
</dbReference>
<accession>A0ABY6MPA7</accession>
<dbReference type="Gene3D" id="2.130.10.10">
    <property type="entry name" value="YVTN repeat-like/Quinoprotein amine dehydrogenase"/>
    <property type="match status" value="1"/>
</dbReference>
<evidence type="ECO:0000256" key="2">
    <source>
        <dbReference type="ARBA" id="ARBA00023136"/>
    </source>
</evidence>
<dbReference type="PANTHER" id="PTHR34512:SF30">
    <property type="entry name" value="OUTER MEMBRANE PROTEIN ASSEMBLY FACTOR BAMB"/>
    <property type="match status" value="1"/>
</dbReference>
<reference evidence="6" key="1">
    <citation type="submission" date="2022-10" db="EMBL/GenBank/DDBJ databases">
        <title>Complete genome sequence of Schlegelella aquatica LMG 23380.</title>
        <authorList>
            <person name="Musilova J."/>
            <person name="Kourilova X."/>
            <person name="Bezdicek M."/>
            <person name="Hermankova K."/>
            <person name="Obruca S."/>
            <person name="Sedlar K."/>
        </authorList>
    </citation>
    <scope>NUCLEOTIDE SEQUENCE</scope>
    <source>
        <strain evidence="6">LMG 23380</strain>
    </source>
</reference>
<dbReference type="SMART" id="SM00564">
    <property type="entry name" value="PQQ"/>
    <property type="match status" value="4"/>
</dbReference>
<dbReference type="SUPFAM" id="SSF50998">
    <property type="entry name" value="Quinoprotein alcohol dehydrogenase-like"/>
    <property type="match status" value="1"/>
</dbReference>
<comment type="subunit">
    <text evidence="4">Part of the Bam complex.</text>
</comment>
<evidence type="ECO:0000313" key="6">
    <source>
        <dbReference type="EMBL" id="UZD53766.1"/>
    </source>
</evidence>
<proteinExistence type="inferred from homology"/>
<dbReference type="PANTHER" id="PTHR34512">
    <property type="entry name" value="CELL SURFACE PROTEIN"/>
    <property type="match status" value="1"/>
</dbReference>
<evidence type="ECO:0000259" key="5">
    <source>
        <dbReference type="Pfam" id="PF13360"/>
    </source>
</evidence>
<comment type="subcellular location">
    <subcellularLocation>
        <location evidence="4">Cell outer membrane</location>
        <topology evidence="4">Lipid-anchor</topology>
    </subcellularLocation>
</comment>